<evidence type="ECO:0000256" key="1">
    <source>
        <dbReference type="SAM" id="MobiDB-lite"/>
    </source>
</evidence>
<dbReference type="EMBL" id="JAFNEN010000425">
    <property type="protein sequence ID" value="KAG8183252.1"/>
    <property type="molecule type" value="Genomic_DNA"/>
</dbReference>
<gene>
    <name evidence="2" type="ORF">JTE90_006449</name>
</gene>
<feature type="region of interest" description="Disordered" evidence="1">
    <location>
        <begin position="50"/>
        <end position="77"/>
    </location>
</feature>
<feature type="compositionally biased region" description="Low complexity" evidence="1">
    <location>
        <begin position="50"/>
        <end position="65"/>
    </location>
</feature>
<dbReference type="AlphaFoldDB" id="A0AAV6UFJ6"/>
<comment type="caution">
    <text evidence="2">The sequence shown here is derived from an EMBL/GenBank/DDBJ whole genome shotgun (WGS) entry which is preliminary data.</text>
</comment>
<reference evidence="2 3" key="1">
    <citation type="journal article" date="2022" name="Nat. Ecol. Evol.">
        <title>A masculinizing supergene underlies an exaggerated male reproductive morph in a spider.</title>
        <authorList>
            <person name="Hendrickx F."/>
            <person name="De Corte Z."/>
            <person name="Sonet G."/>
            <person name="Van Belleghem S.M."/>
            <person name="Kostlbacher S."/>
            <person name="Vangestel C."/>
        </authorList>
    </citation>
    <scope>NUCLEOTIDE SEQUENCE [LARGE SCALE GENOMIC DNA]</scope>
    <source>
        <strain evidence="2">W744_W776</strain>
    </source>
</reference>
<evidence type="ECO:0000313" key="3">
    <source>
        <dbReference type="Proteomes" id="UP000827092"/>
    </source>
</evidence>
<organism evidence="2 3">
    <name type="scientific">Oedothorax gibbosus</name>
    <dbReference type="NCBI Taxonomy" id="931172"/>
    <lineage>
        <taxon>Eukaryota</taxon>
        <taxon>Metazoa</taxon>
        <taxon>Ecdysozoa</taxon>
        <taxon>Arthropoda</taxon>
        <taxon>Chelicerata</taxon>
        <taxon>Arachnida</taxon>
        <taxon>Araneae</taxon>
        <taxon>Araneomorphae</taxon>
        <taxon>Entelegynae</taxon>
        <taxon>Araneoidea</taxon>
        <taxon>Linyphiidae</taxon>
        <taxon>Erigoninae</taxon>
        <taxon>Oedothorax</taxon>
    </lineage>
</organism>
<accession>A0AAV6UFJ6</accession>
<protein>
    <submittedName>
        <fullName evidence="2">Uncharacterized protein</fullName>
    </submittedName>
</protein>
<dbReference type="Proteomes" id="UP000827092">
    <property type="component" value="Unassembled WGS sequence"/>
</dbReference>
<proteinExistence type="predicted"/>
<sequence>MTHPWSMGLPSGMVCGGIGGGGPPWWGGPGWGCICGGGAAAGMPWWWWWGGPPFQPGSSRGASGPRGPGAPPGNAAAQARFTAGAGARGALPGPLLRPMGIA</sequence>
<evidence type="ECO:0000313" key="2">
    <source>
        <dbReference type="EMBL" id="KAG8183252.1"/>
    </source>
</evidence>
<keyword evidence="3" id="KW-1185">Reference proteome</keyword>
<name>A0AAV6UFJ6_9ARAC</name>